<accession>A0A5M4AW71</accession>
<dbReference type="PANTHER" id="PTHR40940">
    <property type="entry name" value="PROTEIN BATD-RELATED"/>
    <property type="match status" value="1"/>
</dbReference>
<comment type="caution">
    <text evidence="2">The sequence shown here is derived from an EMBL/GenBank/DDBJ whole genome shotgun (WGS) entry which is preliminary data.</text>
</comment>
<dbReference type="AlphaFoldDB" id="A0A5M4AW71"/>
<keyword evidence="1" id="KW-0812">Transmembrane</keyword>
<sequence>MLTMQYKLITKYTGIQMMKKKTLFLLLFTLFAGLTARADDVRFNMSAPNAVELGSQFRLSFVLNTEGENLKLPELNDFDVLMGPSTSNSTSIQMINGKTTRSVTFSYTYILQAKKEGKFTIQPATIEADGKTYTSNSVTIQVVKGSSKPAGGGVDKPAATPGHIDSKDLFVNVDLSRKSVYKGEHLLATIKIYSRVNLSGFDDIELPNFEGFWSQDIDIPQQISLHREAYKGEIYNVGTLKKTILFPQQTGNITIKPVKIVALVRQRIQQPQSIFDDFFDQFSTVKATVLSQPVTVHVKSLPKAPANYSGGVGNFSLESSITATDVKANDAVTLKLKISGNGNLKLIDAPKVDFPADFDTYDPKNTNDFKATENGLVGSTSFEYLVIPRHAGDFTIPAVNFVYFNPATGRYVTKTTKSYDLHVEKGAGNQSNTVVSSGLSKEDVKFLGKDIRYIKTDNNQLFQRNDTFFGSVNFYLIYLGGAFLVLIFYLFNMKRIRENANLARVKNRKASKVAMKHLKVARGVLKQNDAEKFYEAVTRAFWGYLSDKLTIPVADLNKERAAEALLERSVSQELVDRFIETLDTCEFARFAPGGGTTTAMNEMYDKAVEVMSRMEKEIK</sequence>
<dbReference type="InterPro" id="IPR025738">
    <property type="entry name" value="BatD"/>
</dbReference>
<name>A0A5M4AW71_9BACT</name>
<evidence type="ECO:0000256" key="1">
    <source>
        <dbReference type="SAM" id="Phobius"/>
    </source>
</evidence>
<keyword evidence="1" id="KW-1133">Transmembrane helix</keyword>
<dbReference type="EMBL" id="BLAX01000001">
    <property type="protein sequence ID" value="GET31687.1"/>
    <property type="molecule type" value="Genomic_DNA"/>
</dbReference>
<keyword evidence="1" id="KW-0472">Membrane</keyword>
<reference evidence="2 3" key="1">
    <citation type="submission" date="2019-10" db="EMBL/GenBank/DDBJ databases">
        <title>Prolixibacter strains distinguished by the presence of nitrate reductase genes were adept at nitrate-dependent anaerobic corrosion of metallic iron and carbon steel.</title>
        <authorList>
            <person name="Iino T."/>
            <person name="Shono N."/>
            <person name="Ito K."/>
            <person name="Nakamura R."/>
            <person name="Sueoka K."/>
            <person name="Harayama S."/>
            <person name="Ohkuma M."/>
        </authorList>
    </citation>
    <scope>NUCLEOTIDE SEQUENCE [LARGE SCALE GENOMIC DNA]</scope>
    <source>
        <strain evidence="2 3">JCM 13498</strain>
    </source>
</reference>
<organism evidence="2 3">
    <name type="scientific">Prolixibacter bellariivorans</name>
    <dbReference type="NCBI Taxonomy" id="314319"/>
    <lineage>
        <taxon>Bacteria</taxon>
        <taxon>Pseudomonadati</taxon>
        <taxon>Bacteroidota</taxon>
        <taxon>Bacteroidia</taxon>
        <taxon>Marinilabiliales</taxon>
        <taxon>Prolixibacteraceae</taxon>
        <taxon>Prolixibacter</taxon>
    </lineage>
</organism>
<dbReference type="PANTHER" id="PTHR40940:SF2">
    <property type="entry name" value="BATD"/>
    <property type="match status" value="1"/>
</dbReference>
<dbReference type="Proteomes" id="UP000391834">
    <property type="component" value="Unassembled WGS sequence"/>
</dbReference>
<evidence type="ECO:0000313" key="3">
    <source>
        <dbReference type="Proteomes" id="UP000391834"/>
    </source>
</evidence>
<protein>
    <submittedName>
        <fullName evidence="2">Aerotolerance-like protein</fullName>
    </submittedName>
</protein>
<dbReference type="Pfam" id="PF13584">
    <property type="entry name" value="BatD"/>
    <property type="match status" value="2"/>
</dbReference>
<dbReference type="OrthoDB" id="2079210at2"/>
<keyword evidence="3" id="KW-1185">Reference proteome</keyword>
<evidence type="ECO:0000313" key="2">
    <source>
        <dbReference type="EMBL" id="GET31687.1"/>
    </source>
</evidence>
<feature type="transmembrane region" description="Helical" evidence="1">
    <location>
        <begin position="468"/>
        <end position="491"/>
    </location>
</feature>
<gene>
    <name evidence="2" type="ORF">PbJCM13498_05500</name>
</gene>
<proteinExistence type="predicted"/>